<dbReference type="Proteomes" id="UP001161247">
    <property type="component" value="Chromosome 4"/>
</dbReference>
<comment type="subcellular location">
    <subcellularLocation>
        <location evidence="1">Cytoplasmic granule</location>
    </subcellularLocation>
</comment>
<comment type="function">
    <text evidence="3">Small heat shock protein required for the establishment of auxin gradients and for patterning of the apical domain of the embryo. Involved in the specification of the cotyledon primordia. Also required for normal inflorescence and floral meristem function, normal developmental patterning and thermotolerance. Acts as a molecular chaperone.</text>
</comment>
<name>A0AAV1D7X1_OLDCO</name>
<evidence type="ECO:0000313" key="7">
    <source>
        <dbReference type="Proteomes" id="UP001161247"/>
    </source>
</evidence>
<dbReference type="PANTHER" id="PTHR12356">
    <property type="entry name" value="NUCLEAR MOVEMENT PROTEIN NUDC"/>
    <property type="match status" value="1"/>
</dbReference>
<dbReference type="GO" id="GO:0005737">
    <property type="term" value="C:cytoplasm"/>
    <property type="evidence" value="ECO:0007669"/>
    <property type="project" value="TreeGrafter"/>
</dbReference>
<evidence type="ECO:0000256" key="2">
    <source>
        <dbReference type="ARBA" id="ARBA00022490"/>
    </source>
</evidence>
<feature type="domain" description="CS" evidence="5">
    <location>
        <begin position="56"/>
        <end position="146"/>
    </location>
</feature>
<dbReference type="PROSITE" id="PS51203">
    <property type="entry name" value="CS"/>
    <property type="match status" value="1"/>
</dbReference>
<dbReference type="AlphaFoldDB" id="A0AAV1D7X1"/>
<dbReference type="Gene3D" id="2.60.40.790">
    <property type="match status" value="1"/>
</dbReference>
<feature type="region of interest" description="Disordered" evidence="4">
    <location>
        <begin position="1"/>
        <end position="57"/>
    </location>
</feature>
<dbReference type="InterPro" id="IPR037898">
    <property type="entry name" value="NudC_fam"/>
</dbReference>
<dbReference type="InterPro" id="IPR007052">
    <property type="entry name" value="CS_dom"/>
</dbReference>
<keyword evidence="7" id="KW-1185">Reference proteome</keyword>
<evidence type="ECO:0000256" key="1">
    <source>
        <dbReference type="ARBA" id="ARBA00004463"/>
    </source>
</evidence>
<sequence>MVIISEEEVEVQSVPVEKPKESGNPQSPPVEAEKPKPAAAEEKKPERQRPNKENGLDMENYTWGQTLQEVTINVAVPAGTNARSVVCEIKKNHIKIGLKNQDPVLEGELLEPIKPEDSFWSLEDKKNVSVLLTKAKKNSNWWKSLVKGGPEIDTKKVEPETSKLADLDLETRAAVEKMMFDQRQKQMGRPTSQEMEQQEMMKKLREQFPDMDLSKMMAGGGGGNMMMGGGGD</sequence>
<dbReference type="GO" id="GO:0051082">
    <property type="term" value="F:unfolded protein binding"/>
    <property type="evidence" value="ECO:0007669"/>
    <property type="project" value="TreeGrafter"/>
</dbReference>
<dbReference type="PANTHER" id="PTHR12356:SF22">
    <property type="entry name" value="PROTEIN BOBBER 2-LIKE"/>
    <property type="match status" value="1"/>
</dbReference>
<evidence type="ECO:0000256" key="4">
    <source>
        <dbReference type="SAM" id="MobiDB-lite"/>
    </source>
</evidence>
<evidence type="ECO:0000259" key="5">
    <source>
        <dbReference type="PROSITE" id="PS51203"/>
    </source>
</evidence>
<dbReference type="SUPFAM" id="SSF49764">
    <property type="entry name" value="HSP20-like chaperones"/>
    <property type="match status" value="1"/>
</dbReference>
<accession>A0AAV1D7X1</accession>
<dbReference type="GO" id="GO:0006457">
    <property type="term" value="P:protein folding"/>
    <property type="evidence" value="ECO:0007669"/>
    <property type="project" value="TreeGrafter"/>
</dbReference>
<proteinExistence type="predicted"/>
<protein>
    <submittedName>
        <fullName evidence="6">OLC1v1002559C1</fullName>
    </submittedName>
</protein>
<organism evidence="6 7">
    <name type="scientific">Oldenlandia corymbosa var. corymbosa</name>
    <dbReference type="NCBI Taxonomy" id="529605"/>
    <lineage>
        <taxon>Eukaryota</taxon>
        <taxon>Viridiplantae</taxon>
        <taxon>Streptophyta</taxon>
        <taxon>Embryophyta</taxon>
        <taxon>Tracheophyta</taxon>
        <taxon>Spermatophyta</taxon>
        <taxon>Magnoliopsida</taxon>
        <taxon>eudicotyledons</taxon>
        <taxon>Gunneridae</taxon>
        <taxon>Pentapetalae</taxon>
        <taxon>asterids</taxon>
        <taxon>lamiids</taxon>
        <taxon>Gentianales</taxon>
        <taxon>Rubiaceae</taxon>
        <taxon>Rubioideae</taxon>
        <taxon>Spermacoceae</taxon>
        <taxon>Hedyotis-Oldenlandia complex</taxon>
        <taxon>Oldenlandia</taxon>
    </lineage>
</organism>
<gene>
    <name evidence="6" type="ORF">OLC1_LOCUS12997</name>
</gene>
<dbReference type="GO" id="GO:0006950">
    <property type="term" value="P:response to stress"/>
    <property type="evidence" value="ECO:0007669"/>
    <property type="project" value="UniProtKB-ARBA"/>
</dbReference>
<feature type="compositionally biased region" description="Acidic residues" evidence="4">
    <location>
        <begin position="1"/>
        <end position="10"/>
    </location>
</feature>
<evidence type="ECO:0000256" key="3">
    <source>
        <dbReference type="ARBA" id="ARBA00053226"/>
    </source>
</evidence>
<dbReference type="InterPro" id="IPR008978">
    <property type="entry name" value="HSP20-like_chaperone"/>
</dbReference>
<dbReference type="CDD" id="cd06467">
    <property type="entry name" value="p23_NUDC_like"/>
    <property type="match status" value="1"/>
</dbReference>
<dbReference type="EMBL" id="OX459121">
    <property type="protein sequence ID" value="CAI9103960.1"/>
    <property type="molecule type" value="Genomic_DNA"/>
</dbReference>
<dbReference type="FunFam" id="2.60.40.790:FF:000001">
    <property type="entry name" value="Nuclear migration protein nudC"/>
    <property type="match status" value="1"/>
</dbReference>
<dbReference type="Pfam" id="PF04969">
    <property type="entry name" value="CS"/>
    <property type="match status" value="1"/>
</dbReference>
<evidence type="ECO:0000313" key="6">
    <source>
        <dbReference type="EMBL" id="CAI9103960.1"/>
    </source>
</evidence>
<keyword evidence="2" id="KW-0963">Cytoplasm</keyword>
<feature type="compositionally biased region" description="Basic and acidic residues" evidence="4">
    <location>
        <begin position="31"/>
        <end position="55"/>
    </location>
</feature>
<reference evidence="6" key="1">
    <citation type="submission" date="2023-03" db="EMBL/GenBank/DDBJ databases">
        <authorList>
            <person name="Julca I."/>
        </authorList>
    </citation>
    <scope>NUCLEOTIDE SEQUENCE</scope>
</reference>